<dbReference type="Proteomes" id="UP000559809">
    <property type="component" value="Unassembled WGS sequence"/>
</dbReference>
<dbReference type="Pfam" id="PF19649">
    <property type="entry name" value="DUF6152"/>
    <property type="match status" value="1"/>
</dbReference>
<evidence type="ECO:0008006" key="4">
    <source>
        <dbReference type="Google" id="ProtNLM"/>
    </source>
</evidence>
<gene>
    <name evidence="2" type="ORF">H0A72_04090</name>
</gene>
<comment type="caution">
    <text evidence="2">The sequence shown here is derived from an EMBL/GenBank/DDBJ whole genome shotgun (WGS) entry which is preliminary data.</text>
</comment>
<dbReference type="AlphaFoldDB" id="A0A853FRP4"/>
<dbReference type="RefSeq" id="WP_180153786.1">
    <property type="nucleotide sequence ID" value="NZ_JACCEM010000002.1"/>
</dbReference>
<feature type="chain" id="PRO_5032911039" description="DUF5666 domain-containing protein" evidence="1">
    <location>
        <begin position="22"/>
        <end position="116"/>
    </location>
</feature>
<feature type="signal peptide" evidence="1">
    <location>
        <begin position="1"/>
        <end position="21"/>
    </location>
</feature>
<evidence type="ECO:0000313" key="3">
    <source>
        <dbReference type="Proteomes" id="UP000559809"/>
    </source>
</evidence>
<protein>
    <recommendedName>
        <fullName evidence="4">DUF5666 domain-containing protein</fullName>
    </recommendedName>
</protein>
<proteinExistence type="predicted"/>
<dbReference type="InterPro" id="IPR046150">
    <property type="entry name" value="DUF6152"/>
</dbReference>
<sequence>MPLKSLLGVLALSLLAGPAWAHHGWSAYDTDKAMKLEAPLTALRYRNPHAQVTIQHQGRDWEVILAPTRRMETRGLPKGALQKGKVVTIEGYPRRDGTPEIRAERITVDGKTVELR</sequence>
<keyword evidence="3" id="KW-1185">Reference proteome</keyword>
<keyword evidence="1" id="KW-0732">Signal</keyword>
<reference evidence="2 3" key="1">
    <citation type="submission" date="2020-07" db="EMBL/GenBank/DDBJ databases">
        <title>Taxonomic revisions and descriptions of new bacterial species based on genomic comparisons in the high-G+C-content subgroup of the family Alcaligenaceae.</title>
        <authorList>
            <person name="Szabo A."/>
            <person name="Felfoldi T."/>
        </authorList>
    </citation>
    <scope>NUCLEOTIDE SEQUENCE [LARGE SCALE GENOMIC DNA]</scope>
    <source>
        <strain evidence="2 3">LMG 24012</strain>
    </source>
</reference>
<dbReference type="EMBL" id="JACCEM010000002">
    <property type="protein sequence ID" value="NYT48485.1"/>
    <property type="molecule type" value="Genomic_DNA"/>
</dbReference>
<accession>A0A853FRP4</accession>
<evidence type="ECO:0000313" key="2">
    <source>
        <dbReference type="EMBL" id="NYT48485.1"/>
    </source>
</evidence>
<evidence type="ECO:0000256" key="1">
    <source>
        <dbReference type="SAM" id="SignalP"/>
    </source>
</evidence>
<name>A0A853FRP4_9BURK</name>
<organism evidence="2 3">
    <name type="scientific">Parapusillimonas granuli</name>
    <dbReference type="NCBI Taxonomy" id="380911"/>
    <lineage>
        <taxon>Bacteria</taxon>
        <taxon>Pseudomonadati</taxon>
        <taxon>Pseudomonadota</taxon>
        <taxon>Betaproteobacteria</taxon>
        <taxon>Burkholderiales</taxon>
        <taxon>Alcaligenaceae</taxon>
        <taxon>Parapusillimonas</taxon>
    </lineage>
</organism>